<reference evidence="2" key="1">
    <citation type="journal article" date="2019" name="bioRxiv">
        <title>The Genome of the Zebra Mussel, Dreissena polymorpha: A Resource for Invasive Species Research.</title>
        <authorList>
            <person name="McCartney M.A."/>
            <person name="Auch B."/>
            <person name="Kono T."/>
            <person name="Mallez S."/>
            <person name="Zhang Y."/>
            <person name="Obille A."/>
            <person name="Becker A."/>
            <person name="Abrahante J.E."/>
            <person name="Garbe J."/>
            <person name="Badalamenti J.P."/>
            <person name="Herman A."/>
            <person name="Mangelson H."/>
            <person name="Liachko I."/>
            <person name="Sullivan S."/>
            <person name="Sone E.D."/>
            <person name="Koren S."/>
            <person name="Silverstein K.A.T."/>
            <person name="Beckman K.B."/>
            <person name="Gohl D.M."/>
        </authorList>
    </citation>
    <scope>NUCLEOTIDE SEQUENCE</scope>
    <source>
        <strain evidence="2">Duluth1</strain>
        <tissue evidence="2">Whole animal</tissue>
    </source>
</reference>
<evidence type="ECO:0000313" key="2">
    <source>
        <dbReference type="EMBL" id="KAH3832680.1"/>
    </source>
</evidence>
<sequence length="85" mass="9482">MMAGAHTGHAVSQTKRRSAMPTSDSSVTTSRRRWVDLGFYTLVPLLRREADNPPSVGTRPDSGTPENIQRSARATFRDLGEVRRR</sequence>
<gene>
    <name evidence="2" type="ORF">DPMN_105973</name>
</gene>
<dbReference type="AlphaFoldDB" id="A0A9D4QJ87"/>
<feature type="compositionally biased region" description="Basic and acidic residues" evidence="1">
    <location>
        <begin position="75"/>
        <end position="85"/>
    </location>
</feature>
<dbReference type="Proteomes" id="UP000828390">
    <property type="component" value="Unassembled WGS sequence"/>
</dbReference>
<feature type="region of interest" description="Disordered" evidence="1">
    <location>
        <begin position="1"/>
        <end position="29"/>
    </location>
</feature>
<feature type="region of interest" description="Disordered" evidence="1">
    <location>
        <begin position="46"/>
        <end position="85"/>
    </location>
</feature>
<evidence type="ECO:0000313" key="3">
    <source>
        <dbReference type="Proteomes" id="UP000828390"/>
    </source>
</evidence>
<reference evidence="2" key="2">
    <citation type="submission" date="2020-11" db="EMBL/GenBank/DDBJ databases">
        <authorList>
            <person name="McCartney M.A."/>
            <person name="Auch B."/>
            <person name="Kono T."/>
            <person name="Mallez S."/>
            <person name="Becker A."/>
            <person name="Gohl D.M."/>
            <person name="Silverstein K.A.T."/>
            <person name="Koren S."/>
            <person name="Bechman K.B."/>
            <person name="Herman A."/>
            <person name="Abrahante J.E."/>
            <person name="Garbe J."/>
        </authorList>
    </citation>
    <scope>NUCLEOTIDE SEQUENCE</scope>
    <source>
        <strain evidence="2">Duluth1</strain>
        <tissue evidence="2">Whole animal</tissue>
    </source>
</reference>
<name>A0A9D4QJ87_DREPO</name>
<keyword evidence="3" id="KW-1185">Reference proteome</keyword>
<proteinExistence type="predicted"/>
<comment type="caution">
    <text evidence="2">The sequence shown here is derived from an EMBL/GenBank/DDBJ whole genome shotgun (WGS) entry which is preliminary data.</text>
</comment>
<dbReference type="EMBL" id="JAIWYP010000004">
    <property type="protein sequence ID" value="KAH3832680.1"/>
    <property type="molecule type" value="Genomic_DNA"/>
</dbReference>
<accession>A0A9D4QJ87</accession>
<organism evidence="2 3">
    <name type="scientific">Dreissena polymorpha</name>
    <name type="common">Zebra mussel</name>
    <name type="synonym">Mytilus polymorpha</name>
    <dbReference type="NCBI Taxonomy" id="45954"/>
    <lineage>
        <taxon>Eukaryota</taxon>
        <taxon>Metazoa</taxon>
        <taxon>Spiralia</taxon>
        <taxon>Lophotrochozoa</taxon>
        <taxon>Mollusca</taxon>
        <taxon>Bivalvia</taxon>
        <taxon>Autobranchia</taxon>
        <taxon>Heteroconchia</taxon>
        <taxon>Euheterodonta</taxon>
        <taxon>Imparidentia</taxon>
        <taxon>Neoheterodontei</taxon>
        <taxon>Myida</taxon>
        <taxon>Dreissenoidea</taxon>
        <taxon>Dreissenidae</taxon>
        <taxon>Dreissena</taxon>
    </lineage>
</organism>
<evidence type="ECO:0000256" key="1">
    <source>
        <dbReference type="SAM" id="MobiDB-lite"/>
    </source>
</evidence>
<protein>
    <submittedName>
        <fullName evidence="2">Uncharacterized protein</fullName>
    </submittedName>
</protein>